<accession>A0A7S4BUU2</accession>
<organism evidence="1">
    <name type="scientific">Chrysotila carterae</name>
    <name type="common">Marine alga</name>
    <name type="synonym">Syracosphaera carterae</name>
    <dbReference type="NCBI Taxonomy" id="13221"/>
    <lineage>
        <taxon>Eukaryota</taxon>
        <taxon>Haptista</taxon>
        <taxon>Haptophyta</taxon>
        <taxon>Prymnesiophyceae</taxon>
        <taxon>Isochrysidales</taxon>
        <taxon>Isochrysidaceae</taxon>
        <taxon>Chrysotila</taxon>
    </lineage>
</organism>
<sequence length="227" mass="24638">MNVGAAAAAAAAEAIEHVLGPRSARNEAGVGRVVGQLLRRRLLPANACADLLESHSLARVCAALQQAGPEIEHADASLLCRLLERLRAALVDQQEPERPAAEAEPTARARMSGALRHAIEEVLALNRRHWQRKRGVVSATAQDAPPPTRGQVHQEAARELGLTLVAVETPREKLRGLREGWVYWYVGAPVIHPGTGENYVYNQLSQRFEPKTADDVTCRSSFACARG</sequence>
<name>A0A7S4BUU2_CHRCT</name>
<reference evidence="1" key="1">
    <citation type="submission" date="2021-01" db="EMBL/GenBank/DDBJ databases">
        <authorList>
            <person name="Corre E."/>
            <person name="Pelletier E."/>
            <person name="Niang G."/>
            <person name="Scheremetjew M."/>
            <person name="Finn R."/>
            <person name="Kale V."/>
            <person name="Holt S."/>
            <person name="Cochrane G."/>
            <person name="Meng A."/>
            <person name="Brown T."/>
            <person name="Cohen L."/>
        </authorList>
    </citation>
    <scope>NUCLEOTIDE SEQUENCE</scope>
    <source>
        <strain evidence="1">CCMP645</strain>
    </source>
</reference>
<dbReference type="AlphaFoldDB" id="A0A7S4BUU2"/>
<evidence type="ECO:0000313" key="1">
    <source>
        <dbReference type="EMBL" id="CAE0777193.1"/>
    </source>
</evidence>
<dbReference type="EMBL" id="HBIZ01046547">
    <property type="protein sequence ID" value="CAE0777193.1"/>
    <property type="molecule type" value="Transcribed_RNA"/>
</dbReference>
<gene>
    <name evidence="1" type="ORF">PCAR00345_LOCUS29832</name>
</gene>
<proteinExistence type="predicted"/>
<protein>
    <submittedName>
        <fullName evidence="1">Uncharacterized protein</fullName>
    </submittedName>
</protein>